<reference evidence="2 3" key="1">
    <citation type="submission" date="2017-03" db="EMBL/GenBank/DDBJ databases">
        <title>Genome sequence of Clostridium thermoalcaliphilum DSM 7309.</title>
        <authorList>
            <person name="Poehlein A."/>
            <person name="Daniel R."/>
        </authorList>
    </citation>
    <scope>NUCLEOTIDE SEQUENCE [LARGE SCALE GENOMIC DNA]</scope>
    <source>
        <strain evidence="2 3">DSM 7309</strain>
    </source>
</reference>
<feature type="transmembrane region" description="Helical" evidence="1">
    <location>
        <begin position="39"/>
        <end position="68"/>
    </location>
</feature>
<dbReference type="OrthoDB" id="1634137at2"/>
<keyword evidence="1" id="KW-0472">Membrane</keyword>
<dbReference type="Pfam" id="PF18910">
    <property type="entry name" value="DUF5665"/>
    <property type="match status" value="1"/>
</dbReference>
<keyword evidence="1" id="KW-0812">Transmembrane</keyword>
<dbReference type="EMBL" id="MZGW01000001">
    <property type="protein sequence ID" value="OPJ56890.1"/>
    <property type="molecule type" value="Genomic_DNA"/>
</dbReference>
<dbReference type="InterPro" id="IPR043723">
    <property type="entry name" value="DUF5665"/>
</dbReference>
<dbReference type="Proteomes" id="UP000190140">
    <property type="component" value="Unassembled WGS sequence"/>
</dbReference>
<accession>A0A1V4IAJ1</accession>
<sequence>MKEDKLDTLEKKIEELSWIIEKSRIRDYADLVSNPKRLIVINLVAGLARGLGTAIGLTVLAAVLFYILRSWVNLPLIGEFIARLLDIIENYR</sequence>
<evidence type="ECO:0000256" key="1">
    <source>
        <dbReference type="SAM" id="Phobius"/>
    </source>
</evidence>
<protein>
    <submittedName>
        <fullName evidence="2">Uncharacterized protein</fullName>
    </submittedName>
</protein>
<proteinExistence type="predicted"/>
<dbReference type="AlphaFoldDB" id="A0A1V4IAJ1"/>
<evidence type="ECO:0000313" key="2">
    <source>
        <dbReference type="EMBL" id="OPJ56890.1"/>
    </source>
</evidence>
<keyword evidence="1" id="KW-1133">Transmembrane helix</keyword>
<dbReference type="STRING" id="29349.CLOTH_01720"/>
<evidence type="ECO:0000313" key="3">
    <source>
        <dbReference type="Proteomes" id="UP000190140"/>
    </source>
</evidence>
<gene>
    <name evidence="2" type="ORF">CLOTH_01720</name>
</gene>
<dbReference type="RefSeq" id="WP_079410263.1">
    <property type="nucleotide sequence ID" value="NZ_MZGW01000001.1"/>
</dbReference>
<keyword evidence="3" id="KW-1185">Reference proteome</keyword>
<comment type="caution">
    <text evidence="2">The sequence shown here is derived from an EMBL/GenBank/DDBJ whole genome shotgun (WGS) entry which is preliminary data.</text>
</comment>
<organism evidence="2 3">
    <name type="scientific">Alkalithermobacter paradoxus</name>
    <dbReference type="NCBI Taxonomy" id="29349"/>
    <lineage>
        <taxon>Bacteria</taxon>
        <taxon>Bacillati</taxon>
        <taxon>Bacillota</taxon>
        <taxon>Clostridia</taxon>
        <taxon>Peptostreptococcales</taxon>
        <taxon>Tepidibacteraceae</taxon>
        <taxon>Alkalithermobacter</taxon>
    </lineage>
</organism>
<name>A0A1V4IAJ1_9FIRM</name>